<dbReference type="EMBL" id="CP046600">
    <property type="protein sequence ID" value="QUR68928.1"/>
    <property type="molecule type" value="Genomic_DNA"/>
</dbReference>
<dbReference type="Proteomes" id="UP000682202">
    <property type="component" value="Chromosome"/>
</dbReference>
<reference evidence="9" key="1">
    <citation type="submission" date="2019-12" db="EMBL/GenBank/DDBJ databases">
        <title>Mycobacterium spongiae sp. nov.</title>
        <authorList>
            <person name="Stinear T."/>
        </authorList>
    </citation>
    <scope>NUCLEOTIDE SEQUENCE</scope>
    <source>
        <strain evidence="9">FSD4b-SM</strain>
    </source>
</reference>
<evidence type="ECO:0000256" key="1">
    <source>
        <dbReference type="ARBA" id="ARBA00010641"/>
    </source>
</evidence>
<keyword evidence="2" id="KW-0805">Transcription regulation</keyword>
<dbReference type="PANTHER" id="PTHR47756:SF2">
    <property type="entry name" value="BLL6612 PROTEIN"/>
    <property type="match status" value="1"/>
</dbReference>
<dbReference type="Pfam" id="PF08281">
    <property type="entry name" value="Sigma70_r4_2"/>
    <property type="match status" value="1"/>
</dbReference>
<dbReference type="Pfam" id="PF04542">
    <property type="entry name" value="Sigma70_r2"/>
    <property type="match status" value="1"/>
</dbReference>
<feature type="domain" description="RNA polymerase sigma-70 region 2" evidence="6">
    <location>
        <begin position="26"/>
        <end position="85"/>
    </location>
</feature>
<keyword evidence="4" id="KW-0238">DNA-binding</keyword>
<feature type="domain" description="DUF6596" evidence="8">
    <location>
        <begin position="190"/>
        <end position="289"/>
    </location>
</feature>
<dbReference type="InterPro" id="IPR013249">
    <property type="entry name" value="RNA_pol_sigma70_r4_t2"/>
</dbReference>
<dbReference type="SUPFAM" id="SSF88946">
    <property type="entry name" value="Sigma2 domain of RNA polymerase sigma factors"/>
    <property type="match status" value="1"/>
</dbReference>
<dbReference type="AlphaFoldDB" id="A0A975K0R6"/>
<dbReference type="InterPro" id="IPR007627">
    <property type="entry name" value="RNA_pol_sigma70_r2"/>
</dbReference>
<feature type="domain" description="RNA polymerase sigma factor 70 region 4 type 2" evidence="7">
    <location>
        <begin position="121"/>
        <end position="172"/>
    </location>
</feature>
<dbReference type="RefSeq" id="WP_211696519.1">
    <property type="nucleotide sequence ID" value="NZ_CP046600.1"/>
</dbReference>
<dbReference type="InterPro" id="IPR046531">
    <property type="entry name" value="DUF6596"/>
</dbReference>
<dbReference type="InterPro" id="IPR014284">
    <property type="entry name" value="RNA_pol_sigma-70_dom"/>
</dbReference>
<dbReference type="Gene3D" id="1.10.10.10">
    <property type="entry name" value="Winged helix-like DNA-binding domain superfamily/Winged helix DNA-binding domain"/>
    <property type="match status" value="1"/>
</dbReference>
<dbReference type="InterPro" id="IPR036388">
    <property type="entry name" value="WH-like_DNA-bd_sf"/>
</dbReference>
<name>A0A975K0R6_9MYCO</name>
<evidence type="ECO:0000256" key="3">
    <source>
        <dbReference type="ARBA" id="ARBA00023082"/>
    </source>
</evidence>
<dbReference type="Gene3D" id="1.10.1740.10">
    <property type="match status" value="1"/>
</dbReference>
<proteinExistence type="inferred from homology"/>
<protein>
    <submittedName>
        <fullName evidence="9">Sigma-70 family RNA polymerase sigma factor</fullName>
    </submittedName>
</protein>
<dbReference type="SUPFAM" id="SSF88659">
    <property type="entry name" value="Sigma3 and sigma4 domains of RNA polymerase sigma factors"/>
    <property type="match status" value="1"/>
</dbReference>
<keyword evidence="3" id="KW-0731">Sigma factor</keyword>
<gene>
    <name evidence="9" type="ORF">F6B93_19270</name>
</gene>
<evidence type="ECO:0000256" key="5">
    <source>
        <dbReference type="ARBA" id="ARBA00023163"/>
    </source>
</evidence>
<dbReference type="InterPro" id="IPR013325">
    <property type="entry name" value="RNA_pol_sigma_r2"/>
</dbReference>
<dbReference type="GO" id="GO:0016987">
    <property type="term" value="F:sigma factor activity"/>
    <property type="evidence" value="ECO:0007669"/>
    <property type="project" value="UniProtKB-KW"/>
</dbReference>
<dbReference type="PANTHER" id="PTHR47756">
    <property type="entry name" value="BLL6612 PROTEIN-RELATED"/>
    <property type="match status" value="1"/>
</dbReference>
<dbReference type="InterPro" id="IPR013324">
    <property type="entry name" value="RNA_pol_sigma_r3/r4-like"/>
</dbReference>
<evidence type="ECO:0000256" key="4">
    <source>
        <dbReference type="ARBA" id="ARBA00023125"/>
    </source>
</evidence>
<evidence type="ECO:0000313" key="10">
    <source>
        <dbReference type="Proteomes" id="UP000682202"/>
    </source>
</evidence>
<evidence type="ECO:0000256" key="2">
    <source>
        <dbReference type="ARBA" id="ARBA00023015"/>
    </source>
</evidence>
<dbReference type="NCBIfam" id="TIGR02937">
    <property type="entry name" value="sigma70-ECF"/>
    <property type="match status" value="1"/>
</dbReference>
<accession>A0A975K0R6</accession>
<comment type="similarity">
    <text evidence="1">Belongs to the sigma-70 factor family. ECF subfamily.</text>
</comment>
<evidence type="ECO:0000259" key="7">
    <source>
        <dbReference type="Pfam" id="PF08281"/>
    </source>
</evidence>
<dbReference type="Pfam" id="PF20239">
    <property type="entry name" value="DUF6596"/>
    <property type="match status" value="1"/>
</dbReference>
<dbReference type="GO" id="GO:0006352">
    <property type="term" value="P:DNA-templated transcription initiation"/>
    <property type="evidence" value="ECO:0007669"/>
    <property type="project" value="InterPro"/>
</dbReference>
<evidence type="ECO:0000259" key="8">
    <source>
        <dbReference type="Pfam" id="PF20239"/>
    </source>
</evidence>
<organism evidence="9 10">
    <name type="scientific">Mycobacterium spongiae</name>
    <dbReference type="NCBI Taxonomy" id="886343"/>
    <lineage>
        <taxon>Bacteria</taxon>
        <taxon>Bacillati</taxon>
        <taxon>Actinomycetota</taxon>
        <taxon>Actinomycetes</taxon>
        <taxon>Mycobacteriales</taxon>
        <taxon>Mycobacteriaceae</taxon>
        <taxon>Mycobacterium</taxon>
    </lineage>
</organism>
<keyword evidence="5" id="KW-0804">Transcription</keyword>
<evidence type="ECO:0000313" key="9">
    <source>
        <dbReference type="EMBL" id="QUR68928.1"/>
    </source>
</evidence>
<dbReference type="KEGG" id="mspg:F6B93_19270"/>
<dbReference type="GO" id="GO:0003677">
    <property type="term" value="F:DNA binding"/>
    <property type="evidence" value="ECO:0007669"/>
    <property type="project" value="UniProtKB-KW"/>
</dbReference>
<keyword evidence="10" id="KW-1185">Reference proteome</keyword>
<sequence length="419" mass="46459">MNRDAEPEQGTRALVEAAFAADRGKILAILTGDLRDLDLAEDCVQDAFAEALRTWPTRGAPTNPTAWIITTARNRAIDRLRRHARHDHIVAQHWRPDALGDVVLDEVLADEEIPDERLRLIFTCCHPALDRKDAVALTLRTVAGLTSREIAAAFLVRETAMQARITRAKAKIRDAAISYRVPDHHELPDRLAAVLDVITLVYNEGYTPHTQDPVRDSLRHQAIGLAAVVSDHLPDEPEALGCHALLLFHETRAPARVDAQGDLVTLEQQDRTLWSRALTDRGDQLLHRALRQHRPGPFQIQAAISALHSISPTPADTDWDQIVVLYDQLLAIANTPTNAIGRAIAIGMAYGPAQGLAALPPPDPPLDTFHRWHAAHADLLRRNHQPELAAKAFDRAAALATNQAEQRWLRAQQRQSLKS</sequence>
<evidence type="ECO:0000259" key="6">
    <source>
        <dbReference type="Pfam" id="PF04542"/>
    </source>
</evidence>